<organism evidence="2">
    <name type="scientific">Oryza punctata</name>
    <name type="common">Red rice</name>
    <dbReference type="NCBI Taxonomy" id="4537"/>
    <lineage>
        <taxon>Eukaryota</taxon>
        <taxon>Viridiplantae</taxon>
        <taxon>Streptophyta</taxon>
        <taxon>Embryophyta</taxon>
        <taxon>Tracheophyta</taxon>
        <taxon>Spermatophyta</taxon>
        <taxon>Magnoliopsida</taxon>
        <taxon>Liliopsida</taxon>
        <taxon>Poales</taxon>
        <taxon>Poaceae</taxon>
        <taxon>BOP clade</taxon>
        <taxon>Oryzoideae</taxon>
        <taxon>Oryzeae</taxon>
        <taxon>Oryzinae</taxon>
        <taxon>Oryza</taxon>
    </lineage>
</organism>
<dbReference type="EnsemblPlants" id="OPUNC05G02630.1">
    <property type="protein sequence ID" value="OPUNC05G02630.1"/>
    <property type="gene ID" value="OPUNC05G02630"/>
</dbReference>
<keyword evidence="3" id="KW-1185">Reference proteome</keyword>
<sequence length="76" mass="8144">MVEGAVERWLAKAGEGSRSSVTTADGMKRVRSPFYPQSSSPSPLLFSLSTMLVTGRSPSPQPCRQNPRATGFASSR</sequence>
<reference evidence="2" key="1">
    <citation type="submission" date="2015-04" db="UniProtKB">
        <authorList>
            <consortium name="EnsemblPlants"/>
        </authorList>
    </citation>
    <scope>IDENTIFICATION</scope>
</reference>
<evidence type="ECO:0000313" key="2">
    <source>
        <dbReference type="EnsemblPlants" id="OPUNC05G02630.1"/>
    </source>
</evidence>
<evidence type="ECO:0000313" key="3">
    <source>
        <dbReference type="Proteomes" id="UP000026962"/>
    </source>
</evidence>
<protein>
    <submittedName>
        <fullName evidence="2">Uncharacterized protein</fullName>
    </submittedName>
</protein>
<feature type="region of interest" description="Disordered" evidence="1">
    <location>
        <begin position="54"/>
        <end position="76"/>
    </location>
</feature>
<proteinExistence type="predicted"/>
<dbReference type="HOGENOM" id="CLU_2658790_0_0_1"/>
<reference evidence="2" key="2">
    <citation type="submission" date="2018-05" db="EMBL/GenBank/DDBJ databases">
        <title>OpunRS2 (Oryza punctata Reference Sequence Version 2).</title>
        <authorList>
            <person name="Zhang J."/>
            <person name="Kudrna D."/>
            <person name="Lee S."/>
            <person name="Talag J."/>
            <person name="Welchert J."/>
            <person name="Wing R.A."/>
        </authorList>
    </citation>
    <scope>NUCLEOTIDE SEQUENCE [LARGE SCALE GENOMIC DNA]</scope>
</reference>
<name>A0A0E0KYB1_ORYPU</name>
<dbReference type="AlphaFoldDB" id="A0A0E0KYB1"/>
<accession>A0A0E0KYB1</accession>
<evidence type="ECO:0000256" key="1">
    <source>
        <dbReference type="SAM" id="MobiDB-lite"/>
    </source>
</evidence>
<dbReference type="Gramene" id="OPUNC05G02630.1">
    <property type="protein sequence ID" value="OPUNC05G02630.1"/>
    <property type="gene ID" value="OPUNC05G02630"/>
</dbReference>
<dbReference type="Proteomes" id="UP000026962">
    <property type="component" value="Chromosome 5"/>
</dbReference>